<dbReference type="Proteomes" id="UP000831684">
    <property type="component" value="Chromosome"/>
</dbReference>
<proteinExistence type="predicted"/>
<reference evidence="2" key="1">
    <citation type="submission" date="2021-09" db="EMBL/GenBank/DDBJ databases">
        <title>Network and meta-omics reveal the key degrader and cooperation patterns in an efficient 1,4-dioxane-degrading microbial community.</title>
        <authorList>
            <person name="Dai C."/>
        </authorList>
    </citation>
    <scope>NUCLEOTIDE SEQUENCE</scope>
    <source>
        <strain evidence="2">ZM13</strain>
    </source>
</reference>
<evidence type="ECO:0000313" key="2">
    <source>
        <dbReference type="EMBL" id="UOK71945.1"/>
    </source>
</evidence>
<dbReference type="AlphaFoldDB" id="A0A9E7D697"/>
<name>A0A9E7D697_9HYPH</name>
<gene>
    <name evidence="2" type="ORF">K9D25_04300</name>
</gene>
<dbReference type="KEGG" id="apol:K9D25_04300"/>
<evidence type="ECO:0000313" key="3">
    <source>
        <dbReference type="Proteomes" id="UP000831684"/>
    </source>
</evidence>
<protein>
    <submittedName>
        <fullName evidence="2">Uncharacterized protein</fullName>
    </submittedName>
</protein>
<accession>A0A9E7D697</accession>
<dbReference type="RefSeq" id="WP_244379587.1">
    <property type="nucleotide sequence ID" value="NZ_CP083239.1"/>
</dbReference>
<sequence>MATDRSSESEQQSPAVSAAPSGADARRRAALAKLGRGAAFAVPATLGLMMMPRAARAS</sequence>
<evidence type="ECO:0000256" key="1">
    <source>
        <dbReference type="SAM" id="MobiDB-lite"/>
    </source>
</evidence>
<feature type="region of interest" description="Disordered" evidence="1">
    <location>
        <begin position="1"/>
        <end position="26"/>
    </location>
</feature>
<organism evidence="2 3">
    <name type="scientific">Ancylobacter polymorphus</name>
    <dbReference type="NCBI Taxonomy" id="223390"/>
    <lineage>
        <taxon>Bacteria</taxon>
        <taxon>Pseudomonadati</taxon>
        <taxon>Pseudomonadota</taxon>
        <taxon>Alphaproteobacteria</taxon>
        <taxon>Hyphomicrobiales</taxon>
        <taxon>Xanthobacteraceae</taxon>
        <taxon>Ancylobacter</taxon>
    </lineage>
</organism>
<dbReference type="EMBL" id="CP083239">
    <property type="protein sequence ID" value="UOK71945.1"/>
    <property type="molecule type" value="Genomic_DNA"/>
</dbReference>